<reference evidence="2" key="1">
    <citation type="submission" date="2015-12" db="EMBL/GenBank/DDBJ databases">
        <title>Gene expression during late stages of embryo sac development: a critical building block for successful pollen-pistil interactions.</title>
        <authorList>
            <person name="Liu Y."/>
            <person name="Joly V."/>
            <person name="Sabar M."/>
            <person name="Matton D.P."/>
        </authorList>
    </citation>
    <scope>NUCLEOTIDE SEQUENCE</scope>
</reference>
<sequence>LVSLSDKLYHGVSNSFAQVNNRSVVVGTSCVCFTLLIHLISCTLVNIRECNYNSNCRCICYSFKTESSWSTNYSCGL</sequence>
<keyword evidence="1" id="KW-0812">Transmembrane</keyword>
<organism evidence="2">
    <name type="scientific">Solanum chacoense</name>
    <name type="common">Chaco potato</name>
    <dbReference type="NCBI Taxonomy" id="4108"/>
    <lineage>
        <taxon>Eukaryota</taxon>
        <taxon>Viridiplantae</taxon>
        <taxon>Streptophyta</taxon>
        <taxon>Embryophyta</taxon>
        <taxon>Tracheophyta</taxon>
        <taxon>Spermatophyta</taxon>
        <taxon>Magnoliopsida</taxon>
        <taxon>eudicotyledons</taxon>
        <taxon>Gunneridae</taxon>
        <taxon>Pentapetalae</taxon>
        <taxon>asterids</taxon>
        <taxon>lamiids</taxon>
        <taxon>Solanales</taxon>
        <taxon>Solanaceae</taxon>
        <taxon>Solanoideae</taxon>
        <taxon>Solaneae</taxon>
        <taxon>Solanum</taxon>
    </lineage>
</organism>
<dbReference type="EMBL" id="GEDG01035694">
    <property type="protein sequence ID" value="JAP09086.1"/>
    <property type="molecule type" value="Transcribed_RNA"/>
</dbReference>
<proteinExistence type="predicted"/>
<evidence type="ECO:0000256" key="1">
    <source>
        <dbReference type="SAM" id="Phobius"/>
    </source>
</evidence>
<dbReference type="AlphaFoldDB" id="A0A0V0GM32"/>
<keyword evidence="1" id="KW-0472">Membrane</keyword>
<evidence type="ECO:0000313" key="2">
    <source>
        <dbReference type="EMBL" id="JAP09086.1"/>
    </source>
</evidence>
<protein>
    <submittedName>
        <fullName evidence="2">Putative ovule protein</fullName>
    </submittedName>
</protein>
<keyword evidence="1" id="KW-1133">Transmembrane helix</keyword>
<accession>A0A0V0GM32</accession>
<feature type="transmembrane region" description="Helical" evidence="1">
    <location>
        <begin position="24"/>
        <end position="47"/>
    </location>
</feature>
<feature type="non-terminal residue" evidence="2">
    <location>
        <position position="1"/>
    </location>
</feature>
<name>A0A0V0GM32_SOLCH</name>